<dbReference type="SUPFAM" id="SSF103473">
    <property type="entry name" value="MFS general substrate transporter"/>
    <property type="match status" value="1"/>
</dbReference>
<feature type="transmembrane region" description="Helical" evidence="5">
    <location>
        <begin position="46"/>
        <end position="66"/>
    </location>
</feature>
<name>A0A0B8NPW7_9VIBR</name>
<protein>
    <submittedName>
        <fullName evidence="6">Possible efflux permease</fullName>
    </submittedName>
</protein>
<accession>A0A0B8NPW7</accession>
<keyword evidence="7" id="KW-1185">Reference proteome</keyword>
<dbReference type="EMBL" id="BBRZ01000033">
    <property type="protein sequence ID" value="GAM56625.1"/>
    <property type="molecule type" value="Genomic_DNA"/>
</dbReference>
<dbReference type="GO" id="GO:0005886">
    <property type="term" value="C:plasma membrane"/>
    <property type="evidence" value="ECO:0007669"/>
    <property type="project" value="UniProtKB-SubCell"/>
</dbReference>
<evidence type="ECO:0000313" key="6">
    <source>
        <dbReference type="EMBL" id="GAM56625.1"/>
    </source>
</evidence>
<proteinExistence type="inferred from homology"/>
<dbReference type="PANTHER" id="PTHR43271:SF1">
    <property type="entry name" value="INNER MEMBRANE TRANSPORT PROTEIN YNFM"/>
    <property type="match status" value="1"/>
</dbReference>
<evidence type="ECO:0000256" key="2">
    <source>
        <dbReference type="ARBA" id="ARBA00008335"/>
    </source>
</evidence>
<keyword evidence="3" id="KW-0813">Transport</keyword>
<sequence>MAVFTLIAGILVCLMLPKQKHFTPQKGMLRYHNRALVKHLQNKTIWLAMLIGGVNFALFVNLYSVMGFRLVQEPHSLPIGLAH</sequence>
<reference evidence="6 7" key="2">
    <citation type="submission" date="2015-01" db="EMBL/GenBank/DDBJ databases">
        <authorList>
            <consortium name="NBRP consortium"/>
            <person name="Sawabe T."/>
            <person name="Meirelles P."/>
            <person name="Feng G."/>
            <person name="Sayaka M."/>
            <person name="Hattori M."/>
            <person name="Ohkuma M."/>
        </authorList>
    </citation>
    <scope>NUCLEOTIDE SEQUENCE [LARGE SCALE GENOMIC DNA]</scope>
    <source>
        <strain evidence="7">JCM 19231</strain>
    </source>
</reference>
<dbReference type="Proteomes" id="UP000031671">
    <property type="component" value="Unassembled WGS sequence"/>
</dbReference>
<evidence type="ECO:0000313" key="7">
    <source>
        <dbReference type="Proteomes" id="UP000031671"/>
    </source>
</evidence>
<dbReference type="PANTHER" id="PTHR43271">
    <property type="entry name" value="BLL2771 PROTEIN"/>
    <property type="match status" value="1"/>
</dbReference>
<dbReference type="InterPro" id="IPR036259">
    <property type="entry name" value="MFS_trans_sf"/>
</dbReference>
<comment type="similarity">
    <text evidence="2">Belongs to the major facilitator superfamily.</text>
</comment>
<keyword evidence="5" id="KW-1133">Transmembrane helix</keyword>
<keyword evidence="5" id="KW-0472">Membrane</keyword>
<reference evidence="6 7" key="1">
    <citation type="submission" date="2015-01" db="EMBL/GenBank/DDBJ databases">
        <title>Vibrio sp. C1 JCM 19231 whole genome shotgun sequence.</title>
        <authorList>
            <person name="Sawabe T."/>
            <person name="Meirelles P."/>
            <person name="Feng G."/>
            <person name="Sayaka M."/>
            <person name="Hattori M."/>
            <person name="Ohkuma M."/>
        </authorList>
    </citation>
    <scope>NUCLEOTIDE SEQUENCE [LARGE SCALE GENOMIC DNA]</scope>
    <source>
        <strain evidence="7">JCM 19231</strain>
    </source>
</reference>
<dbReference type="AlphaFoldDB" id="A0A0B8NPW7"/>
<organism evidence="6 7">
    <name type="scientific">Vibrio ishigakensis</name>
    <dbReference type="NCBI Taxonomy" id="1481914"/>
    <lineage>
        <taxon>Bacteria</taxon>
        <taxon>Pseudomonadati</taxon>
        <taxon>Pseudomonadota</taxon>
        <taxon>Gammaproteobacteria</taxon>
        <taxon>Vibrionales</taxon>
        <taxon>Vibrionaceae</taxon>
        <taxon>Vibrio</taxon>
    </lineage>
</organism>
<evidence type="ECO:0000256" key="3">
    <source>
        <dbReference type="ARBA" id="ARBA00022448"/>
    </source>
</evidence>
<evidence type="ECO:0000256" key="4">
    <source>
        <dbReference type="ARBA" id="ARBA00022475"/>
    </source>
</evidence>
<gene>
    <name evidence="6" type="ORF">JCM19231_5204</name>
</gene>
<evidence type="ECO:0000256" key="1">
    <source>
        <dbReference type="ARBA" id="ARBA00004651"/>
    </source>
</evidence>
<keyword evidence="4" id="KW-1003">Cell membrane</keyword>
<comment type="caution">
    <text evidence="6">The sequence shown here is derived from an EMBL/GenBank/DDBJ whole genome shotgun (WGS) entry which is preliminary data.</text>
</comment>
<comment type="subcellular location">
    <subcellularLocation>
        <location evidence="1">Cell membrane</location>
        <topology evidence="1">Multi-pass membrane protein</topology>
    </subcellularLocation>
</comment>
<keyword evidence="5" id="KW-0812">Transmembrane</keyword>
<evidence type="ECO:0000256" key="5">
    <source>
        <dbReference type="SAM" id="Phobius"/>
    </source>
</evidence>